<gene>
    <name evidence="2" type="ORF">J2S62_002006</name>
</gene>
<keyword evidence="1" id="KW-1133">Transmembrane helix</keyword>
<evidence type="ECO:0000313" key="3">
    <source>
        <dbReference type="Proteomes" id="UP001183794"/>
    </source>
</evidence>
<reference evidence="2 3" key="1">
    <citation type="submission" date="2023-07" db="EMBL/GenBank/DDBJ databases">
        <title>Sequencing the genomes of 1000 actinobacteria strains.</title>
        <authorList>
            <person name="Klenk H.-P."/>
        </authorList>
    </citation>
    <scope>NUCLEOTIDE SEQUENCE [LARGE SCALE GENOMIC DNA]</scope>
    <source>
        <strain evidence="2 3">DSM 22966</strain>
    </source>
</reference>
<dbReference type="RefSeq" id="WP_310174313.1">
    <property type="nucleotide sequence ID" value="NZ_BAABHE010000002.1"/>
</dbReference>
<keyword evidence="1" id="KW-0472">Membrane</keyword>
<feature type="transmembrane region" description="Helical" evidence="1">
    <location>
        <begin position="66"/>
        <end position="86"/>
    </location>
</feature>
<keyword evidence="1" id="KW-0812">Transmembrane</keyword>
<feature type="transmembrane region" description="Helical" evidence="1">
    <location>
        <begin position="41"/>
        <end position="60"/>
    </location>
</feature>
<organism evidence="2 3">
    <name type="scientific">Enteractinococcus fodinae</name>
    <dbReference type="NCBI Taxonomy" id="684663"/>
    <lineage>
        <taxon>Bacteria</taxon>
        <taxon>Bacillati</taxon>
        <taxon>Actinomycetota</taxon>
        <taxon>Actinomycetes</taxon>
        <taxon>Micrococcales</taxon>
        <taxon>Micrococcaceae</taxon>
    </lineage>
</organism>
<keyword evidence="3" id="KW-1185">Reference proteome</keyword>
<accession>A0ABU2B421</accession>
<sequence length="90" mass="10011">MQIDLKGFSFPEVFHRRGPTTGQFSVHAPDGMVEIREAYMYWQRIVLAVAIIAMSVTMFVPLPLWAAVALIILALVSAIVVVVGLLQENR</sequence>
<proteinExistence type="predicted"/>
<protein>
    <submittedName>
        <fullName evidence="2">Membrane protein YdbS with pleckstrin-like domain</fullName>
    </submittedName>
</protein>
<evidence type="ECO:0000256" key="1">
    <source>
        <dbReference type="SAM" id="Phobius"/>
    </source>
</evidence>
<name>A0ABU2B421_9MICC</name>
<comment type="caution">
    <text evidence="2">The sequence shown here is derived from an EMBL/GenBank/DDBJ whole genome shotgun (WGS) entry which is preliminary data.</text>
</comment>
<dbReference type="EMBL" id="JAVDYJ010000001">
    <property type="protein sequence ID" value="MDR7347749.1"/>
    <property type="molecule type" value="Genomic_DNA"/>
</dbReference>
<evidence type="ECO:0000313" key="2">
    <source>
        <dbReference type="EMBL" id="MDR7347749.1"/>
    </source>
</evidence>
<dbReference type="Proteomes" id="UP001183794">
    <property type="component" value="Unassembled WGS sequence"/>
</dbReference>